<proteinExistence type="predicted"/>
<evidence type="ECO:0000259" key="1">
    <source>
        <dbReference type="PROSITE" id="PS51352"/>
    </source>
</evidence>
<dbReference type="PRINTS" id="PR00421">
    <property type="entry name" value="THIOREDOXIN"/>
</dbReference>
<dbReference type="InterPro" id="IPR017937">
    <property type="entry name" value="Thioredoxin_CS"/>
</dbReference>
<dbReference type="CDD" id="cd02947">
    <property type="entry name" value="TRX_family"/>
    <property type="match status" value="1"/>
</dbReference>
<dbReference type="SUPFAM" id="SSF52833">
    <property type="entry name" value="Thioredoxin-like"/>
    <property type="match status" value="1"/>
</dbReference>
<feature type="domain" description="Thioredoxin" evidence="1">
    <location>
        <begin position="7"/>
        <end position="133"/>
    </location>
</feature>
<dbReference type="PROSITE" id="PS51352">
    <property type="entry name" value="THIOREDOXIN_2"/>
    <property type="match status" value="1"/>
</dbReference>
<sequence length="141" mass="15243">MGSVLSSYFGGGAPATAGEYSGDHSSITAFHSSARWQLHFNSSKQSPQLMVIDFTASWCGPCRFMEPALHAMAARFTDVQFVQIDVDQLPDVAQDFGVQAMPTFVLVKRGKEVGRVVGAMKDELERKIEKNKAVDAAAAST</sequence>
<accession>A0A2P2J8I6</accession>
<organism evidence="2">
    <name type="scientific">Rhizophora mucronata</name>
    <name type="common">Asiatic mangrove</name>
    <dbReference type="NCBI Taxonomy" id="61149"/>
    <lineage>
        <taxon>Eukaryota</taxon>
        <taxon>Viridiplantae</taxon>
        <taxon>Streptophyta</taxon>
        <taxon>Embryophyta</taxon>
        <taxon>Tracheophyta</taxon>
        <taxon>Spermatophyta</taxon>
        <taxon>Magnoliopsida</taxon>
        <taxon>eudicotyledons</taxon>
        <taxon>Gunneridae</taxon>
        <taxon>Pentapetalae</taxon>
        <taxon>rosids</taxon>
        <taxon>fabids</taxon>
        <taxon>Malpighiales</taxon>
        <taxon>Rhizophoraceae</taxon>
        <taxon>Rhizophora</taxon>
    </lineage>
</organism>
<dbReference type="PROSITE" id="PS00194">
    <property type="entry name" value="THIOREDOXIN_1"/>
    <property type="match status" value="1"/>
</dbReference>
<dbReference type="InterPro" id="IPR050620">
    <property type="entry name" value="Thioredoxin_H-type-like"/>
</dbReference>
<evidence type="ECO:0000313" key="2">
    <source>
        <dbReference type="EMBL" id="MBW89789.1"/>
    </source>
</evidence>
<dbReference type="Gene3D" id="3.40.30.10">
    <property type="entry name" value="Glutaredoxin"/>
    <property type="match status" value="1"/>
</dbReference>
<dbReference type="InterPro" id="IPR013766">
    <property type="entry name" value="Thioredoxin_domain"/>
</dbReference>
<dbReference type="EMBL" id="GGEC01009306">
    <property type="protein sequence ID" value="MBW89789.1"/>
    <property type="molecule type" value="Transcribed_RNA"/>
</dbReference>
<reference evidence="2" key="1">
    <citation type="submission" date="2018-02" db="EMBL/GenBank/DDBJ databases">
        <title>Rhizophora mucronata_Transcriptome.</title>
        <authorList>
            <person name="Meera S.P."/>
            <person name="Sreeshan A."/>
            <person name="Augustine A."/>
        </authorList>
    </citation>
    <scope>NUCLEOTIDE SEQUENCE</scope>
    <source>
        <tissue evidence="2">Leaf</tissue>
    </source>
</reference>
<name>A0A2P2J8I6_RHIMU</name>
<protein>
    <submittedName>
        <fullName evidence="2">Thioredoxin H2-like</fullName>
    </submittedName>
</protein>
<dbReference type="PANTHER" id="PTHR10438">
    <property type="entry name" value="THIOREDOXIN"/>
    <property type="match status" value="1"/>
</dbReference>
<dbReference type="AlphaFoldDB" id="A0A2P2J8I6"/>
<dbReference type="Pfam" id="PF00085">
    <property type="entry name" value="Thioredoxin"/>
    <property type="match status" value="1"/>
</dbReference>
<dbReference type="PANTHER" id="PTHR10438:SF413">
    <property type="entry name" value="THIOREDOXIN H2"/>
    <property type="match status" value="1"/>
</dbReference>
<dbReference type="InterPro" id="IPR036249">
    <property type="entry name" value="Thioredoxin-like_sf"/>
</dbReference>